<feature type="signal peptide" evidence="2">
    <location>
        <begin position="1"/>
        <end position="22"/>
    </location>
</feature>
<dbReference type="InterPro" id="IPR007110">
    <property type="entry name" value="Ig-like_dom"/>
</dbReference>
<keyword evidence="1" id="KW-0812">Transmembrane</keyword>
<feature type="domain" description="Ig-like" evidence="3">
    <location>
        <begin position="101"/>
        <end position="217"/>
    </location>
</feature>
<dbReference type="Pfam" id="PF07686">
    <property type="entry name" value="V-set"/>
    <property type="match status" value="1"/>
</dbReference>
<accession>A0A9W2XMA8</accession>
<dbReference type="InterPro" id="IPR036179">
    <property type="entry name" value="Ig-like_dom_sf"/>
</dbReference>
<protein>
    <submittedName>
        <fullName evidence="5">Uncharacterized protein LOC114866322 isoform X1</fullName>
    </submittedName>
</protein>
<dbReference type="InterPro" id="IPR003599">
    <property type="entry name" value="Ig_sub"/>
</dbReference>
<evidence type="ECO:0000313" key="5">
    <source>
        <dbReference type="RefSeq" id="XP_055362745.1"/>
    </source>
</evidence>
<feature type="transmembrane region" description="Helical" evidence="1">
    <location>
        <begin position="248"/>
        <end position="269"/>
    </location>
</feature>
<reference evidence="5" key="1">
    <citation type="submission" date="2025-08" db="UniProtKB">
        <authorList>
            <consortium name="RefSeq"/>
        </authorList>
    </citation>
    <scope>IDENTIFICATION</scope>
</reference>
<name>A0A9W2XMA8_BETSP</name>
<keyword evidence="2" id="KW-0732">Signal</keyword>
<feature type="chain" id="PRO_5040779339" evidence="2">
    <location>
        <begin position="23"/>
        <end position="273"/>
    </location>
</feature>
<dbReference type="RefSeq" id="XP_055362745.1">
    <property type="nucleotide sequence ID" value="XM_055506770.1"/>
</dbReference>
<dbReference type="SUPFAM" id="SSF48726">
    <property type="entry name" value="Immunoglobulin"/>
    <property type="match status" value="1"/>
</dbReference>
<keyword evidence="4" id="KW-1185">Reference proteome</keyword>
<keyword evidence="1" id="KW-0472">Membrane</keyword>
<dbReference type="SMART" id="SM00409">
    <property type="entry name" value="IG"/>
    <property type="match status" value="1"/>
</dbReference>
<evidence type="ECO:0000256" key="2">
    <source>
        <dbReference type="SAM" id="SignalP"/>
    </source>
</evidence>
<evidence type="ECO:0000256" key="1">
    <source>
        <dbReference type="SAM" id="Phobius"/>
    </source>
</evidence>
<dbReference type="Proteomes" id="UP000515150">
    <property type="component" value="Chromosome 2"/>
</dbReference>
<organism evidence="4 5">
    <name type="scientific">Betta splendens</name>
    <name type="common">Siamese fighting fish</name>
    <dbReference type="NCBI Taxonomy" id="158456"/>
    <lineage>
        <taxon>Eukaryota</taxon>
        <taxon>Metazoa</taxon>
        <taxon>Chordata</taxon>
        <taxon>Craniata</taxon>
        <taxon>Vertebrata</taxon>
        <taxon>Euteleostomi</taxon>
        <taxon>Actinopterygii</taxon>
        <taxon>Neopterygii</taxon>
        <taxon>Teleostei</taxon>
        <taxon>Neoteleostei</taxon>
        <taxon>Acanthomorphata</taxon>
        <taxon>Anabantaria</taxon>
        <taxon>Anabantiformes</taxon>
        <taxon>Anabantoidei</taxon>
        <taxon>Osphronemidae</taxon>
        <taxon>Betta</taxon>
    </lineage>
</organism>
<dbReference type="PROSITE" id="PS50835">
    <property type="entry name" value="IG_LIKE"/>
    <property type="match status" value="1"/>
</dbReference>
<dbReference type="GeneID" id="114866322"/>
<gene>
    <name evidence="5" type="primary">LOC114866322</name>
</gene>
<keyword evidence="1" id="KW-1133">Transmembrane helix</keyword>
<evidence type="ECO:0000313" key="4">
    <source>
        <dbReference type="Proteomes" id="UP000515150"/>
    </source>
</evidence>
<evidence type="ECO:0000259" key="3">
    <source>
        <dbReference type="PROSITE" id="PS50835"/>
    </source>
</evidence>
<dbReference type="InterPro" id="IPR013106">
    <property type="entry name" value="Ig_V-set"/>
</dbReference>
<dbReference type="AlphaFoldDB" id="A0A9W2XMA8"/>
<sequence length="273" mass="29982">MARLLRRGPVALSLFFLSLVRGSEVIVGDAFTFQDTSHCKAAEGELIHRDRNQRVAFHTEGVWKPDDYYKDRVHSNSSVSFARTVFTDSGTYELICDHSQAKFIVIQLKVVAPHYASVSEGDAVKLQCFYDTKASAVESVGWMKHGELVFERNFSSSGVRRGAGHEGRVSMSREASGDGDLSVDVAAAHAEDAGDYFCYVRTKERGENEFVGAVRLTVNGKTLNKTKVNTQSPTQICPEDKSLGSGTIIGLIFGFLTVAILFTLLGWCLTSHT</sequence>
<proteinExistence type="predicted"/>
<dbReference type="Gene3D" id="2.60.40.10">
    <property type="entry name" value="Immunoglobulins"/>
    <property type="match status" value="1"/>
</dbReference>
<dbReference type="OrthoDB" id="8836910at2759"/>
<dbReference type="InterPro" id="IPR013783">
    <property type="entry name" value="Ig-like_fold"/>
</dbReference>